<evidence type="ECO:0000256" key="16">
    <source>
        <dbReference type="SAM" id="MobiDB-lite"/>
    </source>
</evidence>
<evidence type="ECO:0000256" key="12">
    <source>
        <dbReference type="ARBA" id="ARBA00022807"/>
    </source>
</evidence>
<keyword evidence="14" id="KW-0689">Ribosomal protein</keyword>
<dbReference type="SUPFAM" id="SSF52080">
    <property type="entry name" value="Ribosomal proteins L15p and L18e"/>
    <property type="match status" value="1"/>
</dbReference>
<feature type="domain" description="USP" evidence="17">
    <location>
        <begin position="549"/>
        <end position="871"/>
    </location>
</feature>
<evidence type="ECO:0000256" key="10">
    <source>
        <dbReference type="ARBA" id="ARBA00022786"/>
    </source>
</evidence>
<keyword evidence="10" id="KW-0833">Ubl conjugation pathway</keyword>
<dbReference type="AlphaFoldDB" id="A0A4Y7MVV2"/>
<dbReference type="InterPro" id="IPR001394">
    <property type="entry name" value="Peptidase_C19_UCH"/>
</dbReference>
<dbReference type="InterPro" id="IPR028889">
    <property type="entry name" value="USP"/>
</dbReference>
<keyword evidence="6" id="KW-0963">Cytoplasm</keyword>
<evidence type="ECO:0000256" key="1">
    <source>
        <dbReference type="ARBA" id="ARBA00000707"/>
    </source>
</evidence>
<reference evidence="18" key="1">
    <citation type="submission" date="2018-08" db="EMBL/GenBank/DDBJ databases">
        <authorList>
            <person name="Cornetti L."/>
        </authorList>
    </citation>
    <scope>NUCLEOTIDE SEQUENCE</scope>
    <source>
        <strain evidence="18">TCO</strain>
    </source>
</reference>
<organism evidence="18">
    <name type="scientific">Daphnia pulex</name>
    <name type="common">Water flea</name>
    <dbReference type="NCBI Taxonomy" id="6669"/>
    <lineage>
        <taxon>Eukaryota</taxon>
        <taxon>Metazoa</taxon>
        <taxon>Ecdysozoa</taxon>
        <taxon>Arthropoda</taxon>
        <taxon>Crustacea</taxon>
        <taxon>Branchiopoda</taxon>
        <taxon>Diplostraca</taxon>
        <taxon>Cladocera</taxon>
        <taxon>Anomopoda</taxon>
        <taxon>Daphniidae</taxon>
        <taxon>Daphnia</taxon>
    </lineage>
</organism>
<evidence type="ECO:0000256" key="3">
    <source>
        <dbReference type="ARBA" id="ARBA00004556"/>
    </source>
</evidence>
<evidence type="ECO:0000256" key="5">
    <source>
        <dbReference type="ARBA" id="ARBA00012759"/>
    </source>
</evidence>
<dbReference type="FunFam" id="3.90.70.10:FF:000009">
    <property type="entry name" value="Putative ubiquitin carboxyl-terminal hydrolase CYLD"/>
    <property type="match status" value="1"/>
</dbReference>
<evidence type="ECO:0000256" key="6">
    <source>
        <dbReference type="ARBA" id="ARBA00022490"/>
    </source>
</evidence>
<dbReference type="GO" id="GO:0046872">
    <property type="term" value="F:metal ion binding"/>
    <property type="evidence" value="ECO:0007669"/>
    <property type="project" value="UniProtKB-KW"/>
</dbReference>
<dbReference type="SUPFAM" id="SSF74924">
    <property type="entry name" value="Cap-Gly domain"/>
    <property type="match status" value="1"/>
</dbReference>
<dbReference type="SUPFAM" id="SSF54001">
    <property type="entry name" value="Cysteine proteinases"/>
    <property type="match status" value="1"/>
</dbReference>
<dbReference type="InterPro" id="IPR038765">
    <property type="entry name" value="Papain-like_cys_pep_sf"/>
</dbReference>
<keyword evidence="8" id="KW-0645">Protease</keyword>
<evidence type="ECO:0000256" key="4">
    <source>
        <dbReference type="ARBA" id="ARBA00009085"/>
    </source>
</evidence>
<proteinExistence type="evidence at transcript level"/>
<keyword evidence="9" id="KW-0479">Metal-binding</keyword>
<dbReference type="GO" id="GO:0048471">
    <property type="term" value="C:perinuclear region of cytoplasm"/>
    <property type="evidence" value="ECO:0007669"/>
    <property type="project" value="UniProtKB-SubCell"/>
</dbReference>
<evidence type="ECO:0000256" key="9">
    <source>
        <dbReference type="ARBA" id="ARBA00022723"/>
    </source>
</evidence>
<dbReference type="Gene3D" id="3.90.70.10">
    <property type="entry name" value="Cysteine proteinases"/>
    <property type="match status" value="1"/>
</dbReference>
<keyword evidence="7" id="KW-0597">Phosphoprotein</keyword>
<dbReference type="Gene3D" id="2.30.30.190">
    <property type="entry name" value="CAP Gly-rich-like domain"/>
    <property type="match status" value="1"/>
</dbReference>
<dbReference type="GO" id="GO:0016579">
    <property type="term" value="P:protein deubiquitination"/>
    <property type="evidence" value="ECO:0007669"/>
    <property type="project" value="InterPro"/>
</dbReference>
<dbReference type="GO" id="GO:0005840">
    <property type="term" value="C:ribosome"/>
    <property type="evidence" value="ECO:0007669"/>
    <property type="project" value="UniProtKB-KW"/>
</dbReference>
<evidence type="ECO:0000256" key="7">
    <source>
        <dbReference type="ARBA" id="ARBA00022553"/>
    </source>
</evidence>
<evidence type="ECO:0000256" key="13">
    <source>
        <dbReference type="ARBA" id="ARBA00022833"/>
    </source>
</evidence>
<evidence type="ECO:0000259" key="17">
    <source>
        <dbReference type="PROSITE" id="PS50235"/>
    </source>
</evidence>
<dbReference type="Pfam" id="PF00443">
    <property type="entry name" value="UCH"/>
    <property type="match status" value="1"/>
</dbReference>
<dbReference type="GO" id="GO:0006508">
    <property type="term" value="P:proteolysis"/>
    <property type="evidence" value="ECO:0007669"/>
    <property type="project" value="UniProtKB-KW"/>
</dbReference>
<feature type="region of interest" description="Disordered" evidence="16">
    <location>
        <begin position="1"/>
        <end position="33"/>
    </location>
</feature>
<name>A0A4Y7MVV2_DAPPU</name>
<dbReference type="PANTHER" id="PTHR11830">
    <property type="entry name" value="40S RIBOSOMAL PROTEIN S3A"/>
    <property type="match status" value="1"/>
</dbReference>
<dbReference type="GO" id="GO:1990904">
    <property type="term" value="C:ribonucleoprotein complex"/>
    <property type="evidence" value="ECO:0007669"/>
    <property type="project" value="UniProtKB-KW"/>
</dbReference>
<evidence type="ECO:0000256" key="2">
    <source>
        <dbReference type="ARBA" id="ARBA00004300"/>
    </source>
</evidence>
<protein>
    <recommendedName>
        <fullName evidence="5">ubiquitinyl hydrolase 1</fullName>
        <ecNumber evidence="5">3.4.19.12</ecNumber>
    </recommendedName>
</protein>
<comment type="subcellular location">
    <subcellularLocation>
        <location evidence="2">Cytoplasm</location>
        <location evidence="2">Cytoskeleton</location>
        <location evidence="2">Microtubule organizing center</location>
        <location evidence="2">Centrosome</location>
    </subcellularLocation>
    <subcellularLocation>
        <location evidence="3">Cytoplasm</location>
        <location evidence="3">Perinuclear region</location>
    </subcellularLocation>
</comment>
<feature type="region of interest" description="Disordered" evidence="16">
    <location>
        <begin position="278"/>
        <end position="334"/>
    </location>
</feature>
<feature type="compositionally biased region" description="Gly residues" evidence="16">
    <location>
        <begin position="16"/>
        <end position="29"/>
    </location>
</feature>
<dbReference type="Pfam" id="PF00828">
    <property type="entry name" value="Ribosomal_L27A"/>
    <property type="match status" value="1"/>
</dbReference>
<dbReference type="InterPro" id="IPR021131">
    <property type="entry name" value="Ribosomal_uL15/eL18"/>
</dbReference>
<dbReference type="SMART" id="SM01052">
    <property type="entry name" value="CAP_GLY"/>
    <property type="match status" value="1"/>
</dbReference>
<keyword evidence="12" id="KW-0788">Thiol protease</keyword>
<dbReference type="InterPro" id="IPR036227">
    <property type="entry name" value="Ribosomal_uL15/eL18_sf"/>
</dbReference>
<dbReference type="InterPro" id="IPR000938">
    <property type="entry name" value="CAP-Gly_domain"/>
</dbReference>
<evidence type="ECO:0000256" key="11">
    <source>
        <dbReference type="ARBA" id="ARBA00022801"/>
    </source>
</evidence>
<keyword evidence="13" id="KW-0862">Zinc</keyword>
<accession>A0A4Y7MVV2</accession>
<feature type="compositionally biased region" description="Polar residues" evidence="16">
    <location>
        <begin position="278"/>
        <end position="314"/>
    </location>
</feature>
<sequence>MKSNPKAYKQPKRGRGIYGGGKHGAGNKGSGQRQNFMRLGYETGNNPFYLRVPKEPYYKGHHLKREYPPISLLQLQTMIDTGRVDPSKPLDLVALCNSKLFLLSPLEKQFGFQLTDEGLDNFKGKVNIEVQHASEQVIAAIERNGGVITTAFYDPVSLLAMRDPMKFFISGIPIPKRQTPPEDAIEYYTDPRNRGYLADPDLVALERFKLAQKYGYELPDLKNDPELAMLLERKDPRQIFYGLNPGWVVNLKDKKIFEPEDEKLLEYYKTANSTVIQNKPQQMQSYGNYPTGRHNSTAETNQSYYTTSDQSSRTLPKKYHSSKGHLEFSPTAEPGLVNYTSTLESRKPQQHPHKLKGSNLHTNLIEFGSPPSSPLKSPTDTRQAYHYAVPASRQRLESSSSVNSDSLAQEFSQLASDLHDGMEVGSLVEVSFGGRQLFGVVRWCGKPRNKSEQGLVGECDIDEGSDGSYLGQQFFRCAPGRGVFVPFRHCRADSRFSSSCDVSRTSMYGRNHDLPSEIEYGGPECPSVCGEIPPVGQFGDWSKLTGKFRGIQGHHNSCYLDATLFSMFTFTSIFDGLLYRPPTRNDIPQYEEVQRILKEEIVNPLRQNHYVRADKVMKLRRLLQKLGSVKGLTNEEKDPEEFLHCLLSQTLKAEPFLKLSSGQEAYHHQLFVEKDDKLVMPTVQQLFEQSFLSSGIKLKEVPPALIIQMPRFGKSYKMYPYVLPSSLLDITDVLENSPRQCIVCGHLAEMECQQCLGQCGSGLESIAFCSPCLYKVHSHKKRTTHQAQPLQVPADYAALQEHCVIPRMYMELFAVVCIATSHYVAFVKCGPGPDAPWCFFDSMADRKGEQNGFNIPEVITCPDLPRWLSDEWDKQLLSNNSDPSSSSSSSNPPGTGLPDYVRRLFSDAYMCLYQSPDLMLYR</sequence>
<comment type="catalytic activity">
    <reaction evidence="1">
        <text>Thiol-dependent hydrolysis of ester, thioester, amide, peptide and isopeptide bonds formed by the C-terminal Gly of ubiquitin (a 76-residue protein attached to proteins as an intracellular targeting signal).</text>
        <dbReference type="EC" id="3.4.19.12"/>
    </reaction>
</comment>
<dbReference type="PROSITE" id="PS50235">
    <property type="entry name" value="USP_3"/>
    <property type="match status" value="1"/>
</dbReference>
<gene>
    <name evidence="18" type="primary">EOG090X03LH</name>
</gene>
<dbReference type="OrthoDB" id="6287070at2759"/>
<dbReference type="EMBL" id="LR015158">
    <property type="protein sequence ID" value="SVE84777.1"/>
    <property type="molecule type" value="mRNA"/>
</dbReference>
<keyword evidence="15" id="KW-0687">Ribonucleoprotein</keyword>
<evidence type="ECO:0000256" key="8">
    <source>
        <dbReference type="ARBA" id="ARBA00022670"/>
    </source>
</evidence>
<evidence type="ECO:0000313" key="18">
    <source>
        <dbReference type="EMBL" id="SVE84777.1"/>
    </source>
</evidence>
<evidence type="ECO:0000256" key="14">
    <source>
        <dbReference type="ARBA" id="ARBA00022980"/>
    </source>
</evidence>
<keyword evidence="11" id="KW-0378">Hydrolase</keyword>
<dbReference type="EC" id="3.4.19.12" evidence="5"/>
<comment type="similarity">
    <text evidence="4">Belongs to the peptidase C19 family.</text>
</comment>
<evidence type="ECO:0000256" key="15">
    <source>
        <dbReference type="ARBA" id="ARBA00023274"/>
    </source>
</evidence>
<dbReference type="Pfam" id="PF01302">
    <property type="entry name" value="CAP_GLY"/>
    <property type="match status" value="1"/>
</dbReference>
<dbReference type="GO" id="GO:0005813">
    <property type="term" value="C:centrosome"/>
    <property type="evidence" value="ECO:0007669"/>
    <property type="project" value="UniProtKB-SubCell"/>
</dbReference>
<dbReference type="InterPro" id="IPR036859">
    <property type="entry name" value="CAP-Gly_dom_sf"/>
</dbReference>
<dbReference type="GO" id="GO:0004843">
    <property type="term" value="F:cysteine-type deubiquitinase activity"/>
    <property type="evidence" value="ECO:0007669"/>
    <property type="project" value="UniProtKB-EC"/>
</dbReference>